<reference evidence="1 2" key="1">
    <citation type="submission" date="2024-08" db="EMBL/GenBank/DDBJ databases">
        <title>Insights into the chromosomal genome structure of Flemingia macrophylla.</title>
        <authorList>
            <person name="Ding Y."/>
            <person name="Zhao Y."/>
            <person name="Bi W."/>
            <person name="Wu M."/>
            <person name="Zhao G."/>
            <person name="Gong Y."/>
            <person name="Li W."/>
            <person name="Zhang P."/>
        </authorList>
    </citation>
    <scope>NUCLEOTIDE SEQUENCE [LARGE SCALE GENOMIC DNA]</scope>
    <source>
        <strain evidence="1">DYQJB</strain>
        <tissue evidence="1">Leaf</tissue>
    </source>
</reference>
<dbReference type="Proteomes" id="UP001603857">
    <property type="component" value="Unassembled WGS sequence"/>
</dbReference>
<sequence>MPDCATCVSRAVTRSDDILHQTCGDTVRFDGYFVKYDNATFLDVKDNSSFQKMLITRLSCHTCCDYLNISNEPEFMERAEAVHHDFEAKNCTLVVSACSFNSQQWVRSPSEVLELANIDVESMMSPKERVGDLVVAMVCEIRKRDSPKSTVNWWCGLFK</sequence>
<dbReference type="EMBL" id="JBGMDY010000004">
    <property type="protein sequence ID" value="KAL2338625.1"/>
    <property type="molecule type" value="Genomic_DNA"/>
</dbReference>
<comment type="caution">
    <text evidence="1">The sequence shown here is derived from an EMBL/GenBank/DDBJ whole genome shotgun (WGS) entry which is preliminary data.</text>
</comment>
<accession>A0ABD1MS41</accession>
<protein>
    <submittedName>
        <fullName evidence="1">Uncharacterized protein</fullName>
    </submittedName>
</protein>
<evidence type="ECO:0000313" key="2">
    <source>
        <dbReference type="Proteomes" id="UP001603857"/>
    </source>
</evidence>
<keyword evidence="2" id="KW-1185">Reference proteome</keyword>
<name>A0ABD1MS41_9FABA</name>
<gene>
    <name evidence="1" type="ORF">Fmac_013071</name>
</gene>
<dbReference type="AlphaFoldDB" id="A0ABD1MS41"/>
<proteinExistence type="predicted"/>
<evidence type="ECO:0000313" key="1">
    <source>
        <dbReference type="EMBL" id="KAL2338625.1"/>
    </source>
</evidence>
<organism evidence="1 2">
    <name type="scientific">Flemingia macrophylla</name>
    <dbReference type="NCBI Taxonomy" id="520843"/>
    <lineage>
        <taxon>Eukaryota</taxon>
        <taxon>Viridiplantae</taxon>
        <taxon>Streptophyta</taxon>
        <taxon>Embryophyta</taxon>
        <taxon>Tracheophyta</taxon>
        <taxon>Spermatophyta</taxon>
        <taxon>Magnoliopsida</taxon>
        <taxon>eudicotyledons</taxon>
        <taxon>Gunneridae</taxon>
        <taxon>Pentapetalae</taxon>
        <taxon>rosids</taxon>
        <taxon>fabids</taxon>
        <taxon>Fabales</taxon>
        <taxon>Fabaceae</taxon>
        <taxon>Papilionoideae</taxon>
        <taxon>50 kb inversion clade</taxon>
        <taxon>NPAAA clade</taxon>
        <taxon>indigoferoid/millettioid clade</taxon>
        <taxon>Phaseoleae</taxon>
        <taxon>Flemingia</taxon>
    </lineage>
</organism>